<name>A0A9P5ZAW2_9AGAR</name>
<gene>
    <name evidence="3" type="ORF">BDN70DRAFT_798341</name>
</gene>
<dbReference type="InterPro" id="IPR036259">
    <property type="entry name" value="MFS_trans_sf"/>
</dbReference>
<keyword evidence="2" id="KW-0812">Transmembrane</keyword>
<feature type="transmembrane region" description="Helical" evidence="2">
    <location>
        <begin position="173"/>
        <end position="194"/>
    </location>
</feature>
<dbReference type="PANTHER" id="PTHR11360:SF252">
    <property type="entry name" value="MAJOR FACILITATOR SUPERFAMILY (MFS) PROFILE DOMAIN-CONTAINING PROTEIN-RELATED"/>
    <property type="match status" value="1"/>
</dbReference>
<evidence type="ECO:0000256" key="2">
    <source>
        <dbReference type="SAM" id="Phobius"/>
    </source>
</evidence>
<dbReference type="PANTHER" id="PTHR11360">
    <property type="entry name" value="MONOCARBOXYLATE TRANSPORTER"/>
    <property type="match status" value="1"/>
</dbReference>
<feature type="transmembrane region" description="Helical" evidence="2">
    <location>
        <begin position="206"/>
        <end position="226"/>
    </location>
</feature>
<feature type="transmembrane region" description="Helical" evidence="2">
    <location>
        <begin position="116"/>
        <end position="134"/>
    </location>
</feature>
<dbReference type="Gene3D" id="1.20.1250.20">
    <property type="entry name" value="MFS general substrate transporter like domains"/>
    <property type="match status" value="1"/>
</dbReference>
<feature type="region of interest" description="Disordered" evidence="1">
    <location>
        <begin position="1"/>
        <end position="23"/>
    </location>
</feature>
<feature type="transmembrane region" description="Helical" evidence="2">
    <location>
        <begin position="140"/>
        <end position="161"/>
    </location>
</feature>
<dbReference type="Proteomes" id="UP000807469">
    <property type="component" value="Unassembled WGS sequence"/>
</dbReference>
<keyword evidence="2" id="KW-1133">Transmembrane helix</keyword>
<organism evidence="3 4">
    <name type="scientific">Pholiota conissans</name>
    <dbReference type="NCBI Taxonomy" id="109636"/>
    <lineage>
        <taxon>Eukaryota</taxon>
        <taxon>Fungi</taxon>
        <taxon>Dikarya</taxon>
        <taxon>Basidiomycota</taxon>
        <taxon>Agaricomycotina</taxon>
        <taxon>Agaricomycetes</taxon>
        <taxon>Agaricomycetidae</taxon>
        <taxon>Agaricales</taxon>
        <taxon>Agaricineae</taxon>
        <taxon>Strophariaceae</taxon>
        <taxon>Pholiota</taxon>
    </lineage>
</organism>
<protein>
    <submittedName>
        <fullName evidence="3">MFS general substrate transporter</fullName>
    </submittedName>
</protein>
<evidence type="ECO:0000256" key="1">
    <source>
        <dbReference type="SAM" id="MobiDB-lite"/>
    </source>
</evidence>
<dbReference type="AlphaFoldDB" id="A0A9P5ZAW2"/>
<dbReference type="SUPFAM" id="SSF103473">
    <property type="entry name" value="MFS general substrate transporter"/>
    <property type="match status" value="1"/>
</dbReference>
<keyword evidence="2" id="KW-0472">Membrane</keyword>
<feature type="transmembrane region" description="Helical" evidence="2">
    <location>
        <begin position="90"/>
        <end position="109"/>
    </location>
</feature>
<dbReference type="EMBL" id="MU155147">
    <property type="protein sequence ID" value="KAF9484046.1"/>
    <property type="molecule type" value="Genomic_DNA"/>
</dbReference>
<evidence type="ECO:0000313" key="3">
    <source>
        <dbReference type="EMBL" id="KAF9484046.1"/>
    </source>
</evidence>
<feature type="transmembrane region" description="Helical" evidence="2">
    <location>
        <begin position="247"/>
        <end position="268"/>
    </location>
</feature>
<accession>A0A9P5ZAW2</accession>
<dbReference type="OrthoDB" id="6499973at2759"/>
<reference evidence="3" key="1">
    <citation type="submission" date="2020-11" db="EMBL/GenBank/DDBJ databases">
        <authorList>
            <consortium name="DOE Joint Genome Institute"/>
            <person name="Ahrendt S."/>
            <person name="Riley R."/>
            <person name="Andreopoulos W."/>
            <person name="Labutti K."/>
            <person name="Pangilinan J."/>
            <person name="Ruiz-Duenas F.J."/>
            <person name="Barrasa J.M."/>
            <person name="Sanchez-Garcia M."/>
            <person name="Camarero S."/>
            <person name="Miyauchi S."/>
            <person name="Serrano A."/>
            <person name="Linde D."/>
            <person name="Babiker R."/>
            <person name="Drula E."/>
            <person name="Ayuso-Fernandez I."/>
            <person name="Pacheco R."/>
            <person name="Padilla G."/>
            <person name="Ferreira P."/>
            <person name="Barriuso J."/>
            <person name="Kellner H."/>
            <person name="Castanera R."/>
            <person name="Alfaro M."/>
            <person name="Ramirez L."/>
            <person name="Pisabarro A.G."/>
            <person name="Kuo A."/>
            <person name="Tritt A."/>
            <person name="Lipzen A."/>
            <person name="He G."/>
            <person name="Yan M."/>
            <person name="Ng V."/>
            <person name="Cullen D."/>
            <person name="Martin F."/>
            <person name="Rosso M.-N."/>
            <person name="Henrissat B."/>
            <person name="Hibbett D."/>
            <person name="Martinez A.T."/>
            <person name="Grigoriev I.V."/>
        </authorList>
    </citation>
    <scope>NUCLEOTIDE SEQUENCE</scope>
    <source>
        <strain evidence="3">CIRM-BRFM 674</strain>
    </source>
</reference>
<sequence length="334" mass="37100">MESDLEIVKGFSPNASLGIDESNEKKDTAVVGVQEPPPPGDDFPEGGMQAWLTVFGAFLFQFATFGYINAFGVYQDFYIREYLTAYSPSSIGWIGGMQLFLNFSSGTLAGPLSDRGYIRSLTLIFLVFILPLSHENSFDQVFLSNGVALGLSSGLTYVPSLTISTHYFKRKRAIAIGITSSGSVLGAVVHPIILNQLFKGHIGFHNGVRISAGINTFLLICATLMIRPRLEPKATQRFPVVEWLKEMSFLTFVIAGWFVFLGLFYPVFYLQLYAIKHGINSNFAFYSVSKMSLPGFEDCANHFPVAVNYERCKHIRSCHIVPRFGATRDVNHIV</sequence>
<dbReference type="InterPro" id="IPR050327">
    <property type="entry name" value="Proton-linked_MCT"/>
</dbReference>
<feature type="transmembrane region" description="Helical" evidence="2">
    <location>
        <begin position="50"/>
        <end position="70"/>
    </location>
</feature>
<comment type="caution">
    <text evidence="3">The sequence shown here is derived from an EMBL/GenBank/DDBJ whole genome shotgun (WGS) entry which is preliminary data.</text>
</comment>
<proteinExistence type="predicted"/>
<keyword evidence="4" id="KW-1185">Reference proteome</keyword>
<evidence type="ECO:0000313" key="4">
    <source>
        <dbReference type="Proteomes" id="UP000807469"/>
    </source>
</evidence>